<dbReference type="Proteomes" id="UP001066276">
    <property type="component" value="Chromosome 9"/>
</dbReference>
<organism evidence="1 2">
    <name type="scientific">Pleurodeles waltl</name>
    <name type="common">Iberian ribbed newt</name>
    <dbReference type="NCBI Taxonomy" id="8319"/>
    <lineage>
        <taxon>Eukaryota</taxon>
        <taxon>Metazoa</taxon>
        <taxon>Chordata</taxon>
        <taxon>Craniata</taxon>
        <taxon>Vertebrata</taxon>
        <taxon>Euteleostomi</taxon>
        <taxon>Amphibia</taxon>
        <taxon>Batrachia</taxon>
        <taxon>Caudata</taxon>
        <taxon>Salamandroidea</taxon>
        <taxon>Salamandridae</taxon>
        <taxon>Pleurodelinae</taxon>
        <taxon>Pleurodeles</taxon>
    </lineage>
</organism>
<proteinExistence type="predicted"/>
<evidence type="ECO:0000313" key="2">
    <source>
        <dbReference type="Proteomes" id="UP001066276"/>
    </source>
</evidence>
<sequence>MAGLASRSVCPDWRQWARGHRLKPSPWDVQVHQDTGGPSLTQTVENSMIQRPWDHRNNSDTSVVLYCARCKPTLTDTGGSELFQHLREAKIDSIALEVGLRYEDQRKLQEGVILPEFTIRLLQTQRRDLQHMVQDLMDCVFMAED</sequence>
<keyword evidence="2" id="KW-1185">Reference proteome</keyword>
<protein>
    <submittedName>
        <fullName evidence="1">Uncharacterized protein</fullName>
    </submittedName>
</protein>
<evidence type="ECO:0000313" key="1">
    <source>
        <dbReference type="EMBL" id="KAJ1105790.1"/>
    </source>
</evidence>
<dbReference type="EMBL" id="JANPWB010000013">
    <property type="protein sequence ID" value="KAJ1105790.1"/>
    <property type="molecule type" value="Genomic_DNA"/>
</dbReference>
<name>A0AAV7MSQ7_PLEWA</name>
<gene>
    <name evidence="1" type="ORF">NDU88_003194</name>
</gene>
<accession>A0AAV7MSQ7</accession>
<reference evidence="1" key="1">
    <citation type="journal article" date="2022" name="bioRxiv">
        <title>Sequencing and chromosome-scale assembly of the giantPleurodeles waltlgenome.</title>
        <authorList>
            <person name="Brown T."/>
            <person name="Elewa A."/>
            <person name="Iarovenko S."/>
            <person name="Subramanian E."/>
            <person name="Araus A.J."/>
            <person name="Petzold A."/>
            <person name="Susuki M."/>
            <person name="Suzuki K.-i.T."/>
            <person name="Hayashi T."/>
            <person name="Toyoda A."/>
            <person name="Oliveira C."/>
            <person name="Osipova E."/>
            <person name="Leigh N.D."/>
            <person name="Simon A."/>
            <person name="Yun M.H."/>
        </authorList>
    </citation>
    <scope>NUCLEOTIDE SEQUENCE</scope>
    <source>
        <strain evidence="1">20211129_DDA</strain>
        <tissue evidence="1">Liver</tissue>
    </source>
</reference>
<comment type="caution">
    <text evidence="1">The sequence shown here is derived from an EMBL/GenBank/DDBJ whole genome shotgun (WGS) entry which is preliminary data.</text>
</comment>
<dbReference type="AlphaFoldDB" id="A0AAV7MSQ7"/>